<evidence type="ECO:0000259" key="1">
    <source>
        <dbReference type="Pfam" id="PF03235"/>
    </source>
</evidence>
<dbReference type="RefSeq" id="WP_131414875.1">
    <property type="nucleotide sequence ID" value="NZ_SJXE01000002.1"/>
</dbReference>
<comment type="caution">
    <text evidence="2">The sequence shown here is derived from an EMBL/GenBank/DDBJ whole genome shotgun (WGS) entry which is preliminary data.</text>
</comment>
<protein>
    <submittedName>
        <fullName evidence="2">DUF262 domain-containing protein</fullName>
    </submittedName>
</protein>
<dbReference type="PANTHER" id="PTHR37292">
    <property type="entry name" value="VNG6097C"/>
    <property type="match status" value="1"/>
</dbReference>
<dbReference type="Pfam" id="PF03235">
    <property type="entry name" value="GmrSD_N"/>
    <property type="match status" value="1"/>
</dbReference>
<accession>A0ABY2APQ4</accession>
<dbReference type="InterPro" id="IPR004919">
    <property type="entry name" value="GmrSD_N"/>
</dbReference>
<organism evidence="2 3">
    <name type="scientific">Corallincola luteus</name>
    <dbReference type="NCBI Taxonomy" id="1775177"/>
    <lineage>
        <taxon>Bacteria</taxon>
        <taxon>Pseudomonadati</taxon>
        <taxon>Pseudomonadota</taxon>
        <taxon>Gammaproteobacteria</taxon>
        <taxon>Alteromonadales</taxon>
        <taxon>Psychromonadaceae</taxon>
        <taxon>Corallincola</taxon>
    </lineage>
</organism>
<gene>
    <name evidence="2" type="ORF">EZV61_07835</name>
</gene>
<evidence type="ECO:0000313" key="2">
    <source>
        <dbReference type="EMBL" id="TCI04089.1"/>
    </source>
</evidence>
<evidence type="ECO:0000313" key="3">
    <source>
        <dbReference type="Proteomes" id="UP000292554"/>
    </source>
</evidence>
<dbReference type="EMBL" id="SJXE01000002">
    <property type="protein sequence ID" value="TCI04089.1"/>
    <property type="molecule type" value="Genomic_DNA"/>
</dbReference>
<dbReference type="Proteomes" id="UP000292554">
    <property type="component" value="Unassembled WGS sequence"/>
</dbReference>
<dbReference type="PANTHER" id="PTHR37292:SF2">
    <property type="entry name" value="DUF262 DOMAIN-CONTAINING PROTEIN"/>
    <property type="match status" value="1"/>
</dbReference>
<name>A0ABY2APQ4_9GAMM</name>
<sequence>MTFQAIQEPRVSYLEQIMLEIESGLVKVPRFQRKDVWDWKAQRDLLCSIYEGLPIGAILLWQTRLPNIKSRDNIGPFRVPKQEFSPNHSYILDGLQRLTTLYSMVFHPRESVVTEKKSTLPSYEVYCDLEASTIEDKFVLASQLQRLDIDPLSPNYYPMRFVFNSKETMRFQRNISEKNESWIDSIDELVSAFKNYKLPIVPLSSDDQQLATKSFERVNSRGEDMSETHMLNALSYSDKFELLEQIEVYSEKYLSETPLWQDGLDDEFILMAMKLAVGKGPYFKQTDELASLIGKEQVEIVYKAIKRMIDFSQAELFIEAPNAYPYKLQMLGLTYAFMNDATIENKKLKAWYHLTSYYGLFGLTGRVSENALNDLIRFVDWGVYNWSSSLPVKLLPIPQDVNYRSSRAKALLYAMAARLDGRVDSEYRQDIAKKKGRSVSLAKEFSDENRRVGFLFMTKDNDFSVSALPEEELELHFLNREILDLYQKGLLNEFASAREELIFKWEVSQFVDPSLDELSISLDERLQK</sequence>
<proteinExistence type="predicted"/>
<feature type="domain" description="GmrSD restriction endonucleases N-terminal" evidence="1">
    <location>
        <begin position="15"/>
        <end position="234"/>
    </location>
</feature>
<reference evidence="2 3" key="1">
    <citation type="submission" date="2019-02" db="EMBL/GenBank/DDBJ databases">
        <title>Corallincola luteus sp. nov., a marine bacterium isolated from surface sediment of Bohai Sea in China.</title>
        <authorList>
            <person name="Ren Q."/>
        </authorList>
    </citation>
    <scope>NUCLEOTIDE SEQUENCE [LARGE SCALE GENOMIC DNA]</scope>
    <source>
        <strain evidence="2 3">DASS28</strain>
    </source>
</reference>
<keyword evidence="3" id="KW-1185">Reference proteome</keyword>